<accession>A0A1Y5SAC0</accession>
<keyword evidence="10 12" id="KW-0443">Lipid metabolism</keyword>
<sequence>MFQVVAKIELSICGRALKHLANQNKPCVCATVRAVLQTTIKSPVSFEGSGLHSGASARLRVVPADCDSGIVFRRVDLAPAVCELPARWDLVDQSPLCTRLVNAHGTSVATVEHIMAALVGCGIHNAIVEVDGPEVPILDGSSALFVQGILSKGVWAQHRPVKALKVLKPVEVHRGEAWARLRPHNTLLLEFGIEFEDAAIGVQKKTLNMSNGSFVRELSDSRTFCRKADIDSMRANGLALGGTLENAVVVDGEKILSPGGLRHRDEAVRHKMLDALGDLGLAGSPILGHYQGFRAGHALTNDLLRALFDRTDAFEMVECDSEMSSRLPGAGVHWGEIPKVA</sequence>
<evidence type="ECO:0000256" key="12">
    <source>
        <dbReference type="HAMAP-Rule" id="MF_00388"/>
    </source>
</evidence>
<dbReference type="GO" id="GO:0046872">
    <property type="term" value="F:metal ion binding"/>
    <property type="evidence" value="ECO:0007669"/>
    <property type="project" value="UniProtKB-KW"/>
</dbReference>
<evidence type="ECO:0000256" key="2">
    <source>
        <dbReference type="ARBA" id="ARBA00002923"/>
    </source>
</evidence>
<dbReference type="NCBIfam" id="TIGR00325">
    <property type="entry name" value="lpxC"/>
    <property type="match status" value="1"/>
</dbReference>
<dbReference type="UniPathway" id="UPA00359">
    <property type="reaction ID" value="UER00478"/>
</dbReference>
<evidence type="ECO:0000256" key="3">
    <source>
        <dbReference type="ARBA" id="ARBA00005002"/>
    </source>
</evidence>
<protein>
    <recommendedName>
        <fullName evidence="4 12">UDP-3-O-acyl-N-acetylglucosamine deacetylase</fullName>
        <shortName evidence="12">UDP-3-O-acyl-GlcNAc deacetylase</shortName>
        <ecNumber evidence="4 12">3.5.1.108</ecNumber>
    </recommendedName>
    <alternativeName>
        <fullName evidence="12">UDP-3-O-[R-3-hydroxymyristoyl]-N-acetylglucosamine deacetylase</fullName>
    </alternativeName>
</protein>
<dbReference type="GO" id="GO:0103117">
    <property type="term" value="F:UDP-3-O-acyl-N-acetylglucosamine deacetylase activity"/>
    <property type="evidence" value="ECO:0007669"/>
    <property type="project" value="UniProtKB-UniRule"/>
</dbReference>
<dbReference type="Pfam" id="PF03331">
    <property type="entry name" value="LpxC"/>
    <property type="match status" value="1"/>
</dbReference>
<keyword evidence="9 12" id="KW-0862">Zinc</keyword>
<dbReference type="InterPro" id="IPR004463">
    <property type="entry name" value="UDP-acyl_GlcNac_deAcase"/>
</dbReference>
<keyword evidence="14" id="KW-1185">Reference proteome</keyword>
<evidence type="ECO:0000256" key="6">
    <source>
        <dbReference type="ARBA" id="ARBA00022556"/>
    </source>
</evidence>
<dbReference type="Proteomes" id="UP000193827">
    <property type="component" value="Unassembled WGS sequence"/>
</dbReference>
<evidence type="ECO:0000256" key="10">
    <source>
        <dbReference type="ARBA" id="ARBA00023098"/>
    </source>
</evidence>
<keyword evidence="6 12" id="KW-0441">Lipid A biosynthesis</keyword>
<dbReference type="Gene3D" id="3.30.230.20">
    <property type="entry name" value="lpxc deacetylase, domain 1"/>
    <property type="match status" value="1"/>
</dbReference>
<feature type="binding site" evidence="12">
    <location>
        <position position="274"/>
    </location>
    <ligand>
        <name>Zn(2+)</name>
        <dbReference type="ChEBI" id="CHEBI:29105"/>
    </ligand>
</feature>
<evidence type="ECO:0000256" key="8">
    <source>
        <dbReference type="ARBA" id="ARBA00022801"/>
    </source>
</evidence>
<name>A0A1Y5SAC0_9RHOB</name>
<organism evidence="13 14">
    <name type="scientific">Roseovarius litorisediminis</name>
    <dbReference type="NCBI Taxonomy" id="1312363"/>
    <lineage>
        <taxon>Bacteria</taxon>
        <taxon>Pseudomonadati</taxon>
        <taxon>Pseudomonadota</taxon>
        <taxon>Alphaproteobacteria</taxon>
        <taxon>Rhodobacterales</taxon>
        <taxon>Roseobacteraceae</taxon>
        <taxon>Roseovarius</taxon>
    </lineage>
</organism>
<comment type="pathway">
    <text evidence="3 12">Glycolipid biosynthesis; lipid IV(A) biosynthesis; lipid IV(A) from (3R)-3-hydroxytetradecanoyl-[acyl-carrier-protein] and UDP-N-acetyl-alpha-D-glucosamine: step 2/6.</text>
</comment>
<evidence type="ECO:0000256" key="5">
    <source>
        <dbReference type="ARBA" id="ARBA00022516"/>
    </source>
</evidence>
<evidence type="ECO:0000256" key="4">
    <source>
        <dbReference type="ARBA" id="ARBA00012745"/>
    </source>
</evidence>
<evidence type="ECO:0000313" key="14">
    <source>
        <dbReference type="Proteomes" id="UP000193827"/>
    </source>
</evidence>
<evidence type="ECO:0000256" key="7">
    <source>
        <dbReference type="ARBA" id="ARBA00022723"/>
    </source>
</evidence>
<comment type="function">
    <text evidence="2 12">Catalyzes the hydrolysis of UDP-3-O-myristoyl-N-acetylglucosamine to form UDP-3-O-myristoylglucosamine and acetate, the committed step in lipid A biosynthesis.</text>
</comment>
<keyword evidence="8 12" id="KW-0378">Hydrolase</keyword>
<dbReference type="AlphaFoldDB" id="A0A1Y5SAC0"/>
<evidence type="ECO:0000256" key="9">
    <source>
        <dbReference type="ARBA" id="ARBA00022833"/>
    </source>
</evidence>
<dbReference type="HAMAP" id="MF_00388">
    <property type="entry name" value="LpxC"/>
    <property type="match status" value="1"/>
</dbReference>
<dbReference type="InterPro" id="IPR011334">
    <property type="entry name" value="UDP-acyl_GlcNac_deAcase_C"/>
</dbReference>
<dbReference type="GO" id="GO:0016020">
    <property type="term" value="C:membrane"/>
    <property type="evidence" value="ECO:0007669"/>
    <property type="project" value="GOC"/>
</dbReference>
<evidence type="ECO:0000256" key="11">
    <source>
        <dbReference type="ARBA" id="ARBA00024535"/>
    </source>
</evidence>
<dbReference type="InterPro" id="IPR015870">
    <property type="entry name" value="UDP-acyl_N-AcGlcN_deAcase_N"/>
</dbReference>
<proteinExistence type="inferred from homology"/>
<feature type="binding site" evidence="12">
    <location>
        <position position="113"/>
    </location>
    <ligand>
        <name>Zn(2+)</name>
        <dbReference type="ChEBI" id="CHEBI:29105"/>
    </ligand>
</feature>
<feature type="binding site" evidence="12">
    <location>
        <position position="270"/>
    </location>
    <ligand>
        <name>Zn(2+)</name>
        <dbReference type="ChEBI" id="CHEBI:29105"/>
    </ligand>
</feature>
<dbReference type="PANTHER" id="PTHR33694:SF1">
    <property type="entry name" value="UDP-3-O-ACYL-N-ACETYLGLUCOSAMINE DEACETYLASE 1, MITOCHONDRIAL-RELATED"/>
    <property type="match status" value="1"/>
</dbReference>
<dbReference type="PANTHER" id="PTHR33694">
    <property type="entry name" value="UDP-3-O-ACYL-N-ACETYLGLUCOSAMINE DEACETYLASE 1, MITOCHONDRIAL-RELATED"/>
    <property type="match status" value="1"/>
</dbReference>
<dbReference type="Gene3D" id="3.30.1700.10">
    <property type="entry name" value="lpxc deacetylase, domain 2"/>
    <property type="match status" value="1"/>
</dbReference>
<dbReference type="EC" id="3.5.1.108" evidence="4 12"/>
<dbReference type="EMBL" id="FWFL01000003">
    <property type="protein sequence ID" value="SLN33572.1"/>
    <property type="molecule type" value="Genomic_DNA"/>
</dbReference>
<comment type="similarity">
    <text evidence="12">Belongs to the LpxC family.</text>
</comment>
<comment type="catalytic activity">
    <reaction evidence="11 12">
        <text>a UDP-3-O-[(3R)-3-hydroxyacyl]-N-acetyl-alpha-D-glucosamine + H2O = a UDP-3-O-[(3R)-3-hydroxyacyl]-alpha-D-glucosamine + acetate</text>
        <dbReference type="Rhea" id="RHEA:67816"/>
        <dbReference type="ChEBI" id="CHEBI:15377"/>
        <dbReference type="ChEBI" id="CHEBI:30089"/>
        <dbReference type="ChEBI" id="CHEBI:137740"/>
        <dbReference type="ChEBI" id="CHEBI:173225"/>
        <dbReference type="EC" id="3.5.1.108"/>
    </reaction>
</comment>
<evidence type="ECO:0000313" key="13">
    <source>
        <dbReference type="EMBL" id="SLN33572.1"/>
    </source>
</evidence>
<feature type="active site" description="Proton donor" evidence="12">
    <location>
        <position position="297"/>
    </location>
</feature>
<reference evidence="13 14" key="1">
    <citation type="submission" date="2017-03" db="EMBL/GenBank/DDBJ databases">
        <authorList>
            <person name="Afonso C.L."/>
            <person name="Miller P.J."/>
            <person name="Scott M.A."/>
            <person name="Spackman E."/>
            <person name="Goraichik I."/>
            <person name="Dimitrov K.M."/>
            <person name="Suarez D.L."/>
            <person name="Swayne D.E."/>
        </authorList>
    </citation>
    <scope>NUCLEOTIDE SEQUENCE [LARGE SCALE GENOMIC DNA]</scope>
    <source>
        <strain evidence="13 14">CECT 8287</strain>
    </source>
</reference>
<dbReference type="InterPro" id="IPR020568">
    <property type="entry name" value="Ribosomal_Su5_D2-typ_SF"/>
</dbReference>
<dbReference type="SUPFAM" id="SSF54211">
    <property type="entry name" value="Ribosomal protein S5 domain 2-like"/>
    <property type="match status" value="2"/>
</dbReference>
<gene>
    <name evidence="12 13" type="primary">lpxC</name>
    <name evidence="13" type="ORF">PEL8287_01632</name>
</gene>
<evidence type="ECO:0000256" key="1">
    <source>
        <dbReference type="ARBA" id="ARBA00001947"/>
    </source>
</evidence>
<keyword evidence="7 12" id="KW-0479">Metal-binding</keyword>
<keyword evidence="5 12" id="KW-0444">Lipid biosynthesis</keyword>
<comment type="cofactor">
    <cofactor evidence="1 12">
        <name>Zn(2+)</name>
        <dbReference type="ChEBI" id="CHEBI:29105"/>
    </cofactor>
</comment>
<dbReference type="GO" id="GO:0009245">
    <property type="term" value="P:lipid A biosynthetic process"/>
    <property type="evidence" value="ECO:0007669"/>
    <property type="project" value="UniProtKB-UniRule"/>
</dbReference>